<feature type="transmembrane region" description="Helical" evidence="9">
    <location>
        <begin position="303"/>
        <end position="326"/>
    </location>
</feature>
<dbReference type="NCBIfam" id="TIGR00835">
    <property type="entry name" value="agcS"/>
    <property type="match status" value="1"/>
</dbReference>
<feature type="transmembrane region" description="Helical" evidence="9">
    <location>
        <begin position="420"/>
        <end position="442"/>
    </location>
</feature>
<organism evidence="10 11">
    <name type="scientific">Jonquetella anthropi DSM 22815</name>
    <dbReference type="NCBI Taxonomy" id="885272"/>
    <lineage>
        <taxon>Bacteria</taxon>
        <taxon>Thermotogati</taxon>
        <taxon>Synergistota</taxon>
        <taxon>Synergistia</taxon>
        <taxon>Synergistales</taxon>
        <taxon>Dethiosulfovibrionaceae</taxon>
        <taxon>Jonquetella</taxon>
    </lineage>
</organism>
<dbReference type="PANTHER" id="PTHR30330">
    <property type="entry name" value="AGSS FAMILY TRANSPORTER, SODIUM-ALANINE"/>
    <property type="match status" value="1"/>
</dbReference>
<evidence type="ECO:0000256" key="2">
    <source>
        <dbReference type="ARBA" id="ARBA00009261"/>
    </source>
</evidence>
<evidence type="ECO:0000256" key="7">
    <source>
        <dbReference type="ARBA" id="ARBA00022989"/>
    </source>
</evidence>
<dbReference type="InterPro" id="IPR001463">
    <property type="entry name" value="Na/Ala_symport"/>
</dbReference>
<dbReference type="PROSITE" id="PS00873">
    <property type="entry name" value="NA_ALANINE_SYMP"/>
    <property type="match status" value="1"/>
</dbReference>
<sequence>METGFIATLHDWINIGNSILWGNLMTYLLIGTGIYYTLRLGFPQITGFKHMWHVTLKGRKSEEGGITSFQALCTSLAAQVGTGNVAGVATAIVSGGPGAVFWMWVTALVGMATIYGEAILGQVYRVKGTDGLYRGGPAYYLERGLGQKWLAVLFSISIIIAMPLIFNAVQSNSIVSGLKGAWGFDTQKVGIGVIILTAIVIFGGLRRIAKVAEIVVPFMAILYILGAVYIVLTHLPELPGVIAGVFKCAFGAQQVAGGVLGFTVAQAARFGIARGLFSNEAGMGSTPNANAVADVRHPGRQGYAAMMGVFVDTIIICSCTAVILLLNPDVLTSGKTGVEATQMAIMGEVGQWGVSFVAIALCFFAWTSILGNYYYGESNIMYLFGENKGCVTVFRLCVLGMIYFGATHSVPIVWDMADFFNGIMAMLNLIGVILLAGIASAVKKDYDRRRSLGELDPYIDRSQMKITTIKVELPE</sequence>
<dbReference type="HOGENOM" id="CLU_024867_0_1_0"/>
<dbReference type="RefSeq" id="WP_008522289.1">
    <property type="nucleotide sequence ID" value="NZ_CM001376.1"/>
</dbReference>
<dbReference type="Gene3D" id="1.20.1740.10">
    <property type="entry name" value="Amino acid/polyamine transporter I"/>
    <property type="match status" value="1"/>
</dbReference>
<protein>
    <submittedName>
        <fullName evidence="10">Amino acid carrier protein</fullName>
    </submittedName>
</protein>
<dbReference type="EMBL" id="CM001376">
    <property type="protein sequence ID" value="EHM12477.1"/>
    <property type="molecule type" value="Genomic_DNA"/>
</dbReference>
<dbReference type="PRINTS" id="PR00175">
    <property type="entry name" value="NAALASMPORT"/>
</dbReference>
<dbReference type="GO" id="GO:0005886">
    <property type="term" value="C:plasma membrane"/>
    <property type="evidence" value="ECO:0007669"/>
    <property type="project" value="UniProtKB-SubCell"/>
</dbReference>
<dbReference type="GO" id="GO:0005283">
    <property type="term" value="F:amino acid:sodium symporter activity"/>
    <property type="evidence" value="ECO:0007669"/>
    <property type="project" value="InterPro"/>
</dbReference>
<evidence type="ECO:0000313" key="10">
    <source>
        <dbReference type="EMBL" id="EHM12477.1"/>
    </source>
</evidence>
<evidence type="ECO:0000256" key="3">
    <source>
        <dbReference type="ARBA" id="ARBA00022448"/>
    </source>
</evidence>
<keyword evidence="11" id="KW-1185">Reference proteome</keyword>
<dbReference type="eggNOG" id="COG1115">
    <property type="taxonomic scope" value="Bacteria"/>
</dbReference>
<dbReference type="STRING" id="885272.JonanDRAFT_0040"/>
<evidence type="ECO:0000313" key="11">
    <source>
        <dbReference type="Proteomes" id="UP000003806"/>
    </source>
</evidence>
<dbReference type="Pfam" id="PF01235">
    <property type="entry name" value="Na_Ala_symp"/>
    <property type="match status" value="1"/>
</dbReference>
<keyword evidence="5 9" id="KW-0812">Transmembrane</keyword>
<dbReference type="FunFam" id="1.20.1740.10:FF:000004">
    <property type="entry name" value="Sodium:alanine symporter family protein"/>
    <property type="match status" value="1"/>
</dbReference>
<feature type="transmembrane region" description="Helical" evidence="9">
    <location>
        <begin position="352"/>
        <end position="375"/>
    </location>
</feature>
<gene>
    <name evidence="10" type="ORF">JonanDRAFT_0040</name>
</gene>
<feature type="transmembrane region" description="Helical" evidence="9">
    <location>
        <begin position="149"/>
        <end position="169"/>
    </location>
</feature>
<feature type="transmembrane region" description="Helical" evidence="9">
    <location>
        <begin position="241"/>
        <end position="265"/>
    </location>
</feature>
<dbReference type="AlphaFoldDB" id="H0ULL2"/>
<keyword evidence="8 9" id="KW-0472">Membrane</keyword>
<keyword evidence="4 9" id="KW-1003">Cell membrane</keyword>
<name>H0ULL2_9BACT</name>
<comment type="subcellular location">
    <subcellularLocation>
        <location evidence="1 9">Cell membrane</location>
        <topology evidence="1 9">Multi-pass membrane protein</topology>
    </subcellularLocation>
</comment>
<keyword evidence="7 9" id="KW-1133">Transmembrane helix</keyword>
<dbReference type="Proteomes" id="UP000003806">
    <property type="component" value="Chromosome"/>
</dbReference>
<evidence type="ECO:0000256" key="5">
    <source>
        <dbReference type="ARBA" id="ARBA00022692"/>
    </source>
</evidence>
<feature type="transmembrane region" description="Helical" evidence="9">
    <location>
        <begin position="20"/>
        <end position="38"/>
    </location>
</feature>
<feature type="transmembrane region" description="Helical" evidence="9">
    <location>
        <begin position="214"/>
        <end position="235"/>
    </location>
</feature>
<evidence type="ECO:0000256" key="9">
    <source>
        <dbReference type="RuleBase" id="RU363064"/>
    </source>
</evidence>
<evidence type="ECO:0000256" key="8">
    <source>
        <dbReference type="ARBA" id="ARBA00023136"/>
    </source>
</evidence>
<feature type="transmembrane region" description="Helical" evidence="9">
    <location>
        <begin position="99"/>
        <end position="120"/>
    </location>
</feature>
<comment type="similarity">
    <text evidence="2 9">Belongs to the alanine or glycine:cation symporter (AGCS) (TC 2.A.25) family.</text>
</comment>
<evidence type="ECO:0000256" key="4">
    <source>
        <dbReference type="ARBA" id="ARBA00022475"/>
    </source>
</evidence>
<evidence type="ECO:0000256" key="1">
    <source>
        <dbReference type="ARBA" id="ARBA00004651"/>
    </source>
</evidence>
<dbReference type="PANTHER" id="PTHR30330:SF1">
    <property type="entry name" value="AMINO-ACID CARRIER PROTEIN ALST"/>
    <property type="match status" value="1"/>
</dbReference>
<keyword evidence="6 9" id="KW-0769">Symport</keyword>
<feature type="transmembrane region" description="Helical" evidence="9">
    <location>
        <begin position="189"/>
        <end position="205"/>
    </location>
</feature>
<evidence type="ECO:0000256" key="6">
    <source>
        <dbReference type="ARBA" id="ARBA00022847"/>
    </source>
</evidence>
<accession>H0ULL2</accession>
<dbReference type="OrthoDB" id="9804874at2"/>
<proteinExistence type="inferred from homology"/>
<keyword evidence="3 9" id="KW-0813">Transport</keyword>
<feature type="transmembrane region" description="Helical" evidence="9">
    <location>
        <begin position="396"/>
        <end position="414"/>
    </location>
</feature>
<reference evidence="10 11" key="1">
    <citation type="submission" date="2011-11" db="EMBL/GenBank/DDBJ databases">
        <title>The Noncontiguous Finished genome of Jonquetella anthropi DSM 22815.</title>
        <authorList>
            <consortium name="US DOE Joint Genome Institute (JGI-PGF)"/>
            <person name="Lucas S."/>
            <person name="Copeland A."/>
            <person name="Lapidus A."/>
            <person name="Glavina del Rio T."/>
            <person name="Dalin E."/>
            <person name="Tice H."/>
            <person name="Bruce D."/>
            <person name="Goodwin L."/>
            <person name="Pitluck S."/>
            <person name="Peters L."/>
            <person name="Mikhailova N."/>
            <person name="Held B."/>
            <person name="Kyrpides N."/>
            <person name="Mavromatis K."/>
            <person name="Ivanova N."/>
            <person name="Markowitz V."/>
            <person name="Cheng J.-F."/>
            <person name="Hugenholtz P."/>
            <person name="Woyke T."/>
            <person name="Wu D."/>
            <person name="Gronow S."/>
            <person name="Wellnitz S."/>
            <person name="Brambilla E."/>
            <person name="Klenk H.-P."/>
            <person name="Eisen J.A."/>
        </authorList>
    </citation>
    <scope>NUCLEOTIDE SEQUENCE [LARGE SCALE GENOMIC DNA]</scope>
    <source>
        <strain evidence="10 11">DSM 22815</strain>
    </source>
</reference>